<keyword evidence="2" id="KW-1185">Reference proteome</keyword>
<accession>A0A9D4YWU8</accession>
<organism evidence="1 2">
    <name type="scientific">Chlorella vulgaris</name>
    <name type="common">Green alga</name>
    <dbReference type="NCBI Taxonomy" id="3077"/>
    <lineage>
        <taxon>Eukaryota</taxon>
        <taxon>Viridiplantae</taxon>
        <taxon>Chlorophyta</taxon>
        <taxon>core chlorophytes</taxon>
        <taxon>Trebouxiophyceae</taxon>
        <taxon>Chlorellales</taxon>
        <taxon>Chlorellaceae</taxon>
        <taxon>Chlorella clade</taxon>
        <taxon>Chlorella</taxon>
    </lineage>
</organism>
<gene>
    <name evidence="1" type="ORF">D9Q98_010118</name>
</gene>
<reference evidence="1" key="2">
    <citation type="submission" date="2020-11" db="EMBL/GenBank/DDBJ databases">
        <authorList>
            <person name="Cecchin M."/>
            <person name="Marcolungo L."/>
            <person name="Rossato M."/>
            <person name="Girolomoni L."/>
            <person name="Cosentino E."/>
            <person name="Cuine S."/>
            <person name="Li-Beisson Y."/>
            <person name="Delledonne M."/>
            <person name="Ballottari M."/>
        </authorList>
    </citation>
    <scope>NUCLEOTIDE SEQUENCE</scope>
    <source>
        <strain evidence="1">211/11P</strain>
        <tissue evidence="1">Whole cell</tissue>
    </source>
</reference>
<evidence type="ECO:0000313" key="2">
    <source>
        <dbReference type="Proteomes" id="UP001055712"/>
    </source>
</evidence>
<evidence type="ECO:0000313" key="1">
    <source>
        <dbReference type="EMBL" id="KAI3429805.1"/>
    </source>
</evidence>
<sequence length="162" mass="17738">MSQSTARATTAAGAGELALAVISPPGLPQLTILGHLEPDDKLRMSLGSICSSMRQASLSWFPDVDVTMKPGKAAAASLAAWLVRHQARLHLSSEALLHLATRPSYDQDDPFEREEAEEYWAGSLAALPSSLMARWRITARHLRPLMRLRHLTLIEQDTTLSS</sequence>
<name>A0A9D4YWU8_CHLVU</name>
<dbReference type="Proteomes" id="UP001055712">
    <property type="component" value="Unassembled WGS sequence"/>
</dbReference>
<dbReference type="AlphaFoldDB" id="A0A9D4YWU8"/>
<proteinExistence type="predicted"/>
<comment type="caution">
    <text evidence="1">The sequence shown here is derived from an EMBL/GenBank/DDBJ whole genome shotgun (WGS) entry which is preliminary data.</text>
</comment>
<protein>
    <submittedName>
        <fullName evidence="1">Uncharacterized protein</fullName>
    </submittedName>
</protein>
<reference evidence="1" key="1">
    <citation type="journal article" date="2019" name="Plant J.">
        <title>Chlorella vulgaris genome assembly and annotation reveals the molecular basis for metabolic acclimation to high light conditions.</title>
        <authorList>
            <person name="Cecchin M."/>
            <person name="Marcolungo L."/>
            <person name="Rossato M."/>
            <person name="Girolomoni L."/>
            <person name="Cosentino E."/>
            <person name="Cuine S."/>
            <person name="Li-Beisson Y."/>
            <person name="Delledonne M."/>
            <person name="Ballottari M."/>
        </authorList>
    </citation>
    <scope>NUCLEOTIDE SEQUENCE</scope>
    <source>
        <strain evidence="1">211/11P</strain>
    </source>
</reference>
<dbReference type="EMBL" id="SIDB01000008">
    <property type="protein sequence ID" value="KAI3429805.1"/>
    <property type="molecule type" value="Genomic_DNA"/>
</dbReference>